<comment type="similarity">
    <text evidence="2">Belongs to the FtsK/SpoIIIE/SftA family.</text>
</comment>
<protein>
    <submittedName>
        <fullName evidence="18">Cell division protein FtsK</fullName>
    </submittedName>
</protein>
<dbReference type="Pfam" id="PF13491">
    <property type="entry name" value="FtsK_4TM"/>
    <property type="match status" value="1"/>
</dbReference>
<dbReference type="GO" id="GO:0003677">
    <property type="term" value="F:DNA binding"/>
    <property type="evidence" value="ECO:0007669"/>
    <property type="project" value="UniProtKB-KW"/>
</dbReference>
<dbReference type="KEGG" id="mama:GII36_00815"/>
<evidence type="ECO:0000256" key="8">
    <source>
        <dbReference type="ARBA" id="ARBA00022840"/>
    </source>
</evidence>
<dbReference type="Gene3D" id="3.40.50.300">
    <property type="entry name" value="P-loop containing nucleotide triphosphate hydrolases"/>
    <property type="match status" value="1"/>
</dbReference>
<keyword evidence="11 16" id="KW-0472">Membrane</keyword>
<evidence type="ECO:0000256" key="16">
    <source>
        <dbReference type="SAM" id="Phobius"/>
    </source>
</evidence>
<evidence type="ECO:0000256" key="4">
    <source>
        <dbReference type="ARBA" id="ARBA00022618"/>
    </source>
</evidence>
<keyword evidence="5 16" id="KW-0812">Transmembrane</keyword>
<evidence type="ECO:0000256" key="14">
    <source>
        <dbReference type="PROSITE-ProRule" id="PRU00289"/>
    </source>
</evidence>
<feature type="compositionally biased region" description="Basic and acidic residues" evidence="15">
    <location>
        <begin position="209"/>
        <end position="222"/>
    </location>
</feature>
<dbReference type="EMBL" id="CP045921">
    <property type="protein sequence ID" value="QHN42401.1"/>
    <property type="molecule type" value="Genomic_DNA"/>
</dbReference>
<feature type="transmembrane region" description="Helical" evidence="16">
    <location>
        <begin position="133"/>
        <end position="159"/>
    </location>
</feature>
<evidence type="ECO:0000256" key="3">
    <source>
        <dbReference type="ARBA" id="ARBA00022475"/>
    </source>
</evidence>
<dbReference type="InterPro" id="IPR036390">
    <property type="entry name" value="WH_DNA-bd_sf"/>
</dbReference>
<sequence>MAKKKKTTRGKKAAPSKPQHMLPAGFWAQVGAVALIVVSILYIVAWFGAGGPVLDWVQAMSLEFIGYAVYVLPILFTYLAVETFRASNNKLALMTKLSTALLVVWCAGLFGLMQDGSGNATGGWVGATLNDNVMLPMVSPTVAGFIYVVLIVITVLFVLRVSPFTVISRVWGWISTNMREEERTNKEVIKKANAEEATKSTGIRLKFGGSEKDKKDEDKSNDIAELKLKGMVTADAEEEKPKPRLSSLRGSVQQDKVAEEKQALVAVNDPNWQAPSLDLLEKKQKPADPGDVQQSAQTIKDTLSEFNIDVEMEGANVGPKVTQYTLKPPSGVKLTRITALETNIALNLAAQSLRMEAPIPGQKAVGIEVPNLRAADVRLYGILESKQWKTSTQPLSFAIGKDISGHAVVGELNKMPHLLIAGQTGSGKSVMINTLLTSLLYRNSPSQMKLILVDPKQVEMAPYEDIPHLLTPVINEPEKTVSALKWAVNEMERRYKLLAEEKVREIESYNKRLAQRGRKISVEDEEGNMQEHEEGTMPYIVIVIDELADLMMLAARDVEALIVRLAQKARAVGIHLVLATQRPSVNVITGLIKANVPARIAFTVASQVDSRTILDVMGAEKLLGQGDMLMKTAQMGKPKRVQGAWVTDEEVLKITDHLRMQSAPQYNDEIVAQPVQLNGKGGVVMDFDSDGTDDMYKDAVRVVVESKKASTSLLQRRLRIGYARAARVIEELEEQGVIGPADGARPREVLISSLDDLNSGE</sequence>
<dbReference type="InterPro" id="IPR025662">
    <property type="entry name" value="Sigma_54_int_dom_ATP-bd_1"/>
</dbReference>
<evidence type="ECO:0000256" key="12">
    <source>
        <dbReference type="ARBA" id="ARBA00023306"/>
    </source>
</evidence>
<dbReference type="SUPFAM" id="SSF46785">
    <property type="entry name" value="Winged helix' DNA-binding domain"/>
    <property type="match status" value="1"/>
</dbReference>
<dbReference type="GO" id="GO:0051301">
    <property type="term" value="P:cell division"/>
    <property type="evidence" value="ECO:0007669"/>
    <property type="project" value="UniProtKB-KW"/>
</dbReference>
<comment type="subunit">
    <text evidence="13">Homohexamer. Forms a ring that surrounds DNA.</text>
</comment>
<dbReference type="InterPro" id="IPR018541">
    <property type="entry name" value="Ftsk_gamma"/>
</dbReference>
<evidence type="ECO:0000313" key="18">
    <source>
        <dbReference type="EMBL" id="QHN42401.1"/>
    </source>
</evidence>
<keyword evidence="19" id="KW-1185">Reference proteome</keyword>
<dbReference type="Gene3D" id="3.30.980.40">
    <property type="match status" value="1"/>
</dbReference>
<feature type="transmembrane region" description="Helical" evidence="16">
    <location>
        <begin position="21"/>
        <end position="44"/>
    </location>
</feature>
<keyword evidence="12" id="KW-0131">Cell cycle</keyword>
<keyword evidence="8 14" id="KW-0067">ATP-binding</keyword>
<feature type="transmembrane region" description="Helical" evidence="16">
    <location>
        <begin position="93"/>
        <end position="113"/>
    </location>
</feature>
<dbReference type="GO" id="GO:0005886">
    <property type="term" value="C:plasma membrane"/>
    <property type="evidence" value="ECO:0007669"/>
    <property type="project" value="UniProtKB-SubCell"/>
</dbReference>
<dbReference type="PROSITE" id="PS00675">
    <property type="entry name" value="SIGMA54_INTERACT_1"/>
    <property type="match status" value="1"/>
</dbReference>
<feature type="region of interest" description="Disordered" evidence="15">
    <location>
        <begin position="232"/>
        <end position="253"/>
    </location>
</feature>
<evidence type="ECO:0000313" key="19">
    <source>
        <dbReference type="Proteomes" id="UP001059824"/>
    </source>
</evidence>
<dbReference type="SMART" id="SM00843">
    <property type="entry name" value="Ftsk_gamma"/>
    <property type="match status" value="1"/>
</dbReference>
<dbReference type="PANTHER" id="PTHR22683">
    <property type="entry name" value="SPORULATION PROTEIN RELATED"/>
    <property type="match status" value="1"/>
</dbReference>
<evidence type="ECO:0000256" key="2">
    <source>
        <dbReference type="ARBA" id="ARBA00006474"/>
    </source>
</evidence>
<dbReference type="InterPro" id="IPR025199">
    <property type="entry name" value="FtsK_4TM"/>
</dbReference>
<dbReference type="InterPro" id="IPR041027">
    <property type="entry name" value="FtsK_alpha"/>
</dbReference>
<keyword evidence="7" id="KW-0159">Chromosome partition</keyword>
<keyword evidence="3" id="KW-1003">Cell membrane</keyword>
<organism evidence="18 19">
    <name type="scientific">Candidatus Mycosynbacter amalyticus</name>
    <dbReference type="NCBI Taxonomy" id="2665156"/>
    <lineage>
        <taxon>Bacteria</taxon>
        <taxon>Candidatus Saccharimonadota</taxon>
        <taxon>Candidatus Saccharimonadota incertae sedis</taxon>
        <taxon>Candidatus Mycosynbacter</taxon>
    </lineage>
</organism>
<dbReference type="GO" id="GO:0005524">
    <property type="term" value="F:ATP binding"/>
    <property type="evidence" value="ECO:0007669"/>
    <property type="project" value="UniProtKB-UniRule"/>
</dbReference>
<dbReference type="InterPro" id="IPR027417">
    <property type="entry name" value="P-loop_NTPase"/>
</dbReference>
<feature type="transmembrane region" description="Helical" evidence="16">
    <location>
        <begin position="64"/>
        <end position="81"/>
    </location>
</feature>
<dbReference type="SUPFAM" id="SSF52540">
    <property type="entry name" value="P-loop containing nucleoside triphosphate hydrolases"/>
    <property type="match status" value="1"/>
</dbReference>
<evidence type="ECO:0000256" key="11">
    <source>
        <dbReference type="ARBA" id="ARBA00023136"/>
    </source>
</evidence>
<dbReference type="Pfam" id="PF17854">
    <property type="entry name" value="FtsK_alpha"/>
    <property type="match status" value="1"/>
</dbReference>
<feature type="region of interest" description="Disordered" evidence="15">
    <location>
        <begin position="203"/>
        <end position="222"/>
    </location>
</feature>
<dbReference type="InterPro" id="IPR003593">
    <property type="entry name" value="AAA+_ATPase"/>
</dbReference>
<dbReference type="GO" id="GO:0007059">
    <property type="term" value="P:chromosome segregation"/>
    <property type="evidence" value="ECO:0007669"/>
    <property type="project" value="UniProtKB-KW"/>
</dbReference>
<evidence type="ECO:0000256" key="13">
    <source>
        <dbReference type="ARBA" id="ARBA00025923"/>
    </source>
</evidence>
<evidence type="ECO:0000256" key="7">
    <source>
        <dbReference type="ARBA" id="ARBA00022829"/>
    </source>
</evidence>
<dbReference type="SMART" id="SM00382">
    <property type="entry name" value="AAA"/>
    <property type="match status" value="1"/>
</dbReference>
<evidence type="ECO:0000256" key="6">
    <source>
        <dbReference type="ARBA" id="ARBA00022741"/>
    </source>
</evidence>
<keyword evidence="9 16" id="KW-1133">Transmembrane helix</keyword>
<dbReference type="Proteomes" id="UP001059824">
    <property type="component" value="Chromosome"/>
</dbReference>
<name>A0A857MML4_9BACT</name>
<dbReference type="PROSITE" id="PS50901">
    <property type="entry name" value="FTSK"/>
    <property type="match status" value="1"/>
</dbReference>
<dbReference type="PANTHER" id="PTHR22683:SF41">
    <property type="entry name" value="DNA TRANSLOCASE FTSK"/>
    <property type="match status" value="1"/>
</dbReference>
<evidence type="ECO:0000256" key="15">
    <source>
        <dbReference type="SAM" id="MobiDB-lite"/>
    </source>
</evidence>
<feature type="domain" description="FtsK" evidence="17">
    <location>
        <begin position="405"/>
        <end position="611"/>
    </location>
</feature>
<evidence type="ECO:0000259" key="17">
    <source>
        <dbReference type="PROSITE" id="PS50901"/>
    </source>
</evidence>
<dbReference type="Gene3D" id="1.10.10.10">
    <property type="entry name" value="Winged helix-like DNA-binding domain superfamily/Winged helix DNA-binding domain"/>
    <property type="match status" value="1"/>
</dbReference>
<evidence type="ECO:0000256" key="1">
    <source>
        <dbReference type="ARBA" id="ARBA00004651"/>
    </source>
</evidence>
<dbReference type="Pfam" id="PF09397">
    <property type="entry name" value="FtsK_gamma"/>
    <property type="match status" value="1"/>
</dbReference>
<dbReference type="InterPro" id="IPR050206">
    <property type="entry name" value="FtsK/SpoIIIE/SftA"/>
</dbReference>
<feature type="binding site" evidence="14">
    <location>
        <begin position="422"/>
        <end position="429"/>
    </location>
    <ligand>
        <name>ATP</name>
        <dbReference type="ChEBI" id="CHEBI:30616"/>
    </ligand>
</feature>
<dbReference type="InterPro" id="IPR002543">
    <property type="entry name" value="FtsK_dom"/>
</dbReference>
<dbReference type="InterPro" id="IPR036388">
    <property type="entry name" value="WH-like_DNA-bd_sf"/>
</dbReference>
<dbReference type="RefSeq" id="WP_260763705.1">
    <property type="nucleotide sequence ID" value="NZ_CP045921.1"/>
</dbReference>
<evidence type="ECO:0000256" key="9">
    <source>
        <dbReference type="ARBA" id="ARBA00022989"/>
    </source>
</evidence>
<comment type="subcellular location">
    <subcellularLocation>
        <location evidence="1">Cell membrane</location>
        <topology evidence="1">Multi-pass membrane protein</topology>
    </subcellularLocation>
</comment>
<dbReference type="Pfam" id="PF01580">
    <property type="entry name" value="FtsK_SpoIIIE"/>
    <property type="match status" value="1"/>
</dbReference>
<gene>
    <name evidence="18" type="ORF">GII36_00815</name>
</gene>
<reference evidence="18" key="1">
    <citation type="journal article" date="2021" name="Nat. Microbiol.">
        <title>Cocultivation of an ultrasmall environmental parasitic bacterium with lytic ability against bacteria associated with wastewater foams.</title>
        <authorList>
            <person name="Batinovic S."/>
            <person name="Rose J.J.A."/>
            <person name="Ratcliffe J."/>
            <person name="Seviour R.J."/>
            <person name="Petrovski S."/>
        </authorList>
    </citation>
    <scope>NUCLEOTIDE SEQUENCE</scope>
    <source>
        <strain evidence="18">JR1</strain>
    </source>
</reference>
<proteinExistence type="inferred from homology"/>
<evidence type="ECO:0000256" key="5">
    <source>
        <dbReference type="ARBA" id="ARBA00022692"/>
    </source>
</evidence>
<evidence type="ECO:0000256" key="10">
    <source>
        <dbReference type="ARBA" id="ARBA00023125"/>
    </source>
</evidence>
<keyword evidence="4 18" id="KW-0132">Cell division</keyword>
<dbReference type="AlphaFoldDB" id="A0A857MML4"/>
<keyword evidence="6 14" id="KW-0547">Nucleotide-binding</keyword>
<keyword evidence="10" id="KW-0238">DNA-binding</keyword>
<accession>A0A857MML4</accession>